<reference evidence="1 2" key="1">
    <citation type="submission" date="2016-10" db="EMBL/GenBank/DDBJ databases">
        <title>Comparative genome analysis of multiple Pseudomonas spp. focuses on biocontrol and plant growth promoting traits.</title>
        <authorList>
            <person name="Tao X.-Y."/>
            <person name="Taylor C.G."/>
        </authorList>
    </citation>
    <scope>NUCLEOTIDE SEQUENCE [LARGE SCALE GENOMIC DNA]</scope>
    <source>
        <strain evidence="1 2">36G2</strain>
    </source>
</reference>
<gene>
    <name evidence="1" type="ORF">BK673_19985</name>
</gene>
<protein>
    <submittedName>
        <fullName evidence="1">Uncharacterized protein</fullName>
    </submittedName>
</protein>
<evidence type="ECO:0000313" key="1">
    <source>
        <dbReference type="EMBL" id="ROO06079.1"/>
    </source>
</evidence>
<proteinExistence type="predicted"/>
<dbReference type="SUPFAM" id="SSF50939">
    <property type="entry name" value="Sialidases"/>
    <property type="match status" value="1"/>
</dbReference>
<evidence type="ECO:0000313" key="2">
    <source>
        <dbReference type="Proteomes" id="UP000283619"/>
    </source>
</evidence>
<dbReference type="AlphaFoldDB" id="A0A423P2T2"/>
<name>A0A423P2T2_PSEFL</name>
<dbReference type="RefSeq" id="WP_123594696.1">
    <property type="nucleotide sequence ID" value="NZ_MOBZ01000016.1"/>
</dbReference>
<organism evidence="1 2">
    <name type="scientific">Pseudomonas fluorescens</name>
    <dbReference type="NCBI Taxonomy" id="294"/>
    <lineage>
        <taxon>Bacteria</taxon>
        <taxon>Pseudomonadati</taxon>
        <taxon>Pseudomonadota</taxon>
        <taxon>Gammaproteobacteria</taxon>
        <taxon>Pseudomonadales</taxon>
        <taxon>Pseudomonadaceae</taxon>
        <taxon>Pseudomonas</taxon>
    </lineage>
</organism>
<accession>A0A423P2T2</accession>
<sequence length="1068" mass="121698">MTDTTVEVTQEIFEQPLEDADARAIEALVNQHKGNAALTQQLALDASRVLASSQERLARQTGAGFFKRLGNKVSGKTGQDQLHNQVDMLQMQKFAWHYLKQLQQQNLINAQSIAVIRNNLGTMNEYIIETREFLSLAVDKINSRLVQVENHASFTNWSLHIEANKRRFKSIPRNLLVLHLTYDFIRSHRDVVLTSRDVNHLVVTLDKLGIDCDEDVRLLDFIMELIEGIELAGIDRFREMIALGFDEHVVDSHFIQKNISGIGFNALYFLSDQYERIVSLIDDEEICRSDEDRENIISKLFGEEFSGLSTTYGIRDLIGEVIGGSALAIDIYKDVNGLNVVEQDDEHEHQEGEPLSLTSALPEIKVHSFFDTTPDEETRRTYLRLFALAIEGSATLNKAGVEFLEHLAEKAGCPDIVGQIGQIADSPRKLQDYLPAMQTLLNEDDRTYTWLLDAFFLLTLCGRKIENQYVARILATLKPAQFRDNFSHMQTLLRETEEKPLLDAAAKLAAQTRGWKNIIRYRVLSFEQTYEDIGKKLHTASWAATTLSFDLIAVTSKAADHSFYMESFDDGFLAKVSSAVSASACSVGRGLALSSLNTVRKKASELISEHGTALNSANGMIRRMNLPPINFDSELGYSDFDLDNSASNDDWHEQFCRYERQVDNTLTTFSEACSAADRQIDLFKAGEFDRSVVEIEAQERASRELARQQERLEKSAVVVEIEGSAHRFSIEWQNLDNPPCDPENVRQIKTNGKVWLLVDDDGVFHRSEDGLHWQVVRPDPQEEKLYVRKLSVVDGVWILVAGYREAFFYSHDGVSWQRSQMPDLPDTYGYSPTEDIVHFNGKWLWRFTERTEYSYVEKGIIFDSNRTASYDKPLIYCADRLDGTWERWEGTPRLPEGAEAKSMRSLPGSPCLLLFCSYSYLYVSTKKKNDAASFVKYLLPGKSDRTCTWGSDRDHFDDPLITRMSGKLMCVCWDQYLTSDKGYDWKLQSQELLVDSVFHLERLSLFTKANDAQRIYLSEDGEAFKEFMLEEGRWQYLAAKDHAVLSVHELNAHETFLRIGRIVCEPVG</sequence>
<dbReference type="Proteomes" id="UP000283619">
    <property type="component" value="Unassembled WGS sequence"/>
</dbReference>
<dbReference type="InterPro" id="IPR036278">
    <property type="entry name" value="Sialidase_sf"/>
</dbReference>
<dbReference type="EMBL" id="MOBZ01000016">
    <property type="protein sequence ID" value="ROO06079.1"/>
    <property type="molecule type" value="Genomic_DNA"/>
</dbReference>
<comment type="caution">
    <text evidence="1">The sequence shown here is derived from an EMBL/GenBank/DDBJ whole genome shotgun (WGS) entry which is preliminary data.</text>
</comment>